<feature type="binding site" evidence="11">
    <location>
        <position position="113"/>
    </location>
    <ligand>
        <name>substrate</name>
    </ligand>
</feature>
<dbReference type="InterPro" id="IPR050861">
    <property type="entry name" value="Dihydroxyacetone_Kinase"/>
</dbReference>
<feature type="domain" description="DhaK" evidence="13">
    <location>
        <begin position="9"/>
        <end position="339"/>
    </location>
</feature>
<dbReference type="SMART" id="SM01120">
    <property type="entry name" value="Dak2"/>
    <property type="match status" value="1"/>
</dbReference>
<dbReference type="PANTHER" id="PTHR28629">
    <property type="entry name" value="TRIOKINASE/FMN CYCLASE"/>
    <property type="match status" value="1"/>
</dbReference>
<evidence type="ECO:0000256" key="4">
    <source>
        <dbReference type="ARBA" id="ARBA00022679"/>
    </source>
</evidence>
<feature type="binding site" evidence="11">
    <location>
        <position position="108"/>
    </location>
    <ligand>
        <name>substrate</name>
    </ligand>
</feature>
<comment type="similarity">
    <text evidence="3">Belongs to the dihydroxyacetone kinase (DAK) family.</text>
</comment>
<keyword evidence="5" id="KW-0547">Nucleotide-binding</keyword>
<evidence type="ECO:0000256" key="7">
    <source>
        <dbReference type="ARBA" id="ARBA00022840"/>
    </source>
</evidence>
<evidence type="ECO:0000259" key="13">
    <source>
        <dbReference type="PROSITE" id="PS51481"/>
    </source>
</evidence>
<dbReference type="PROSITE" id="PS51480">
    <property type="entry name" value="DHAL"/>
    <property type="match status" value="1"/>
</dbReference>
<evidence type="ECO:0000256" key="11">
    <source>
        <dbReference type="PIRSR" id="PIRSR612734-2"/>
    </source>
</evidence>
<evidence type="ECO:0000256" key="2">
    <source>
        <dbReference type="ARBA" id="ARBA00004778"/>
    </source>
</evidence>
<keyword evidence="4" id="KW-0808">Transferase</keyword>
<evidence type="ECO:0000256" key="6">
    <source>
        <dbReference type="ARBA" id="ARBA00022777"/>
    </source>
</evidence>
<dbReference type="GO" id="GO:0004371">
    <property type="term" value="F:glycerone kinase activity"/>
    <property type="evidence" value="ECO:0007669"/>
    <property type="project" value="UniProtKB-EC"/>
</dbReference>
<evidence type="ECO:0000256" key="8">
    <source>
        <dbReference type="ARBA" id="ARBA00047974"/>
    </source>
</evidence>
<keyword evidence="7" id="KW-0067">ATP-binding</keyword>
<evidence type="ECO:0000256" key="5">
    <source>
        <dbReference type="ARBA" id="ARBA00022741"/>
    </source>
</evidence>
<evidence type="ECO:0008006" key="16">
    <source>
        <dbReference type="Google" id="ProtNLM"/>
    </source>
</evidence>
<dbReference type="GO" id="GO:0019563">
    <property type="term" value="P:glycerol catabolic process"/>
    <property type="evidence" value="ECO:0007669"/>
    <property type="project" value="TreeGrafter"/>
</dbReference>
<dbReference type="AlphaFoldDB" id="A0AAV2Z7P8"/>
<protein>
    <recommendedName>
        <fullName evidence="16">Dihydroxyacetone kinase</fullName>
    </recommendedName>
</protein>
<dbReference type="Pfam" id="PF02733">
    <property type="entry name" value="Dak1"/>
    <property type="match status" value="1"/>
</dbReference>
<evidence type="ECO:0000256" key="1">
    <source>
        <dbReference type="ARBA" id="ARBA00003264"/>
    </source>
</evidence>
<dbReference type="Gene3D" id="1.25.40.340">
    <property type="match status" value="1"/>
</dbReference>
<dbReference type="Pfam" id="PF02734">
    <property type="entry name" value="Dak2"/>
    <property type="match status" value="1"/>
</dbReference>
<evidence type="ECO:0000256" key="9">
    <source>
        <dbReference type="ARBA" id="ARBA00048898"/>
    </source>
</evidence>
<comment type="function">
    <text evidence="1">Catalyzes both the phosphorylation of dihydroxyacetone and of glyceraldehyde.</text>
</comment>
<dbReference type="Gene3D" id="3.40.50.10440">
    <property type="entry name" value="Dihydroxyacetone kinase, domain 1"/>
    <property type="match status" value="1"/>
</dbReference>
<evidence type="ECO:0000313" key="15">
    <source>
        <dbReference type="Proteomes" id="UP001146120"/>
    </source>
</evidence>
<proteinExistence type="inferred from homology"/>
<dbReference type="PANTHER" id="PTHR28629:SF4">
    <property type="entry name" value="TRIOKINASE_FMN CYCLASE"/>
    <property type="match status" value="1"/>
</dbReference>
<dbReference type="SUPFAM" id="SSF101473">
    <property type="entry name" value="DhaL-like"/>
    <property type="match status" value="1"/>
</dbReference>
<dbReference type="SUPFAM" id="SSF82549">
    <property type="entry name" value="DAK1/DegV-like"/>
    <property type="match status" value="1"/>
</dbReference>
<dbReference type="InterPro" id="IPR004007">
    <property type="entry name" value="DhaL_dom"/>
</dbReference>
<dbReference type="NCBIfam" id="NF011049">
    <property type="entry name" value="PRK14479.1"/>
    <property type="match status" value="1"/>
</dbReference>
<dbReference type="GO" id="GO:0050354">
    <property type="term" value="F:triokinase activity"/>
    <property type="evidence" value="ECO:0007669"/>
    <property type="project" value="UniProtKB-EC"/>
</dbReference>
<dbReference type="GO" id="GO:0005524">
    <property type="term" value="F:ATP binding"/>
    <property type="evidence" value="ECO:0007669"/>
    <property type="project" value="UniProtKB-KW"/>
</dbReference>
<comment type="pathway">
    <text evidence="2">Polyol metabolism; glycerol fermentation; glycerone phosphate from glycerol (oxidative route): step 2/2.</text>
</comment>
<gene>
    <name evidence="14" type="ORF">N0F65_002856</name>
</gene>
<dbReference type="InterPro" id="IPR004006">
    <property type="entry name" value="DhaK_dom"/>
</dbReference>
<feature type="binding site" evidence="11">
    <location>
        <begin position="57"/>
        <end position="60"/>
    </location>
    <ligand>
        <name>substrate</name>
    </ligand>
</feature>
<organism evidence="14 15">
    <name type="scientific">Lagenidium giganteum</name>
    <dbReference type="NCBI Taxonomy" id="4803"/>
    <lineage>
        <taxon>Eukaryota</taxon>
        <taxon>Sar</taxon>
        <taxon>Stramenopiles</taxon>
        <taxon>Oomycota</taxon>
        <taxon>Peronosporomycetes</taxon>
        <taxon>Pythiales</taxon>
        <taxon>Pythiaceae</taxon>
    </lineage>
</organism>
<reference evidence="14" key="2">
    <citation type="journal article" date="2023" name="Microbiol Resour">
        <title>Decontamination and Annotation of the Draft Genome Sequence of the Oomycete Lagenidium giganteum ARSEF 373.</title>
        <authorList>
            <person name="Morgan W.R."/>
            <person name="Tartar A."/>
        </authorList>
    </citation>
    <scope>NUCLEOTIDE SEQUENCE</scope>
    <source>
        <strain evidence="14">ARSEF 373</strain>
    </source>
</reference>
<comment type="catalytic activity">
    <reaction evidence="8">
        <text>D-glyceraldehyde + ATP = D-glyceraldehyde 3-phosphate + ADP + H(+)</text>
        <dbReference type="Rhea" id="RHEA:13941"/>
        <dbReference type="ChEBI" id="CHEBI:15378"/>
        <dbReference type="ChEBI" id="CHEBI:17378"/>
        <dbReference type="ChEBI" id="CHEBI:30616"/>
        <dbReference type="ChEBI" id="CHEBI:59776"/>
        <dbReference type="ChEBI" id="CHEBI:456216"/>
        <dbReference type="EC" id="2.7.1.28"/>
    </reaction>
</comment>
<dbReference type="PROSITE" id="PS51481">
    <property type="entry name" value="DHAK"/>
    <property type="match status" value="1"/>
</dbReference>
<keyword evidence="15" id="KW-1185">Reference proteome</keyword>
<feature type="active site" description="Tele-hemiaminal-histidine intermediate" evidence="10">
    <location>
        <position position="222"/>
    </location>
</feature>
<dbReference type="GO" id="GO:0005829">
    <property type="term" value="C:cytosol"/>
    <property type="evidence" value="ECO:0007669"/>
    <property type="project" value="TreeGrafter"/>
</dbReference>
<evidence type="ECO:0000256" key="10">
    <source>
        <dbReference type="PIRSR" id="PIRSR612734-1"/>
    </source>
</evidence>
<dbReference type="Proteomes" id="UP001146120">
    <property type="component" value="Unassembled WGS sequence"/>
</dbReference>
<evidence type="ECO:0000259" key="12">
    <source>
        <dbReference type="PROSITE" id="PS51480"/>
    </source>
</evidence>
<reference evidence="14" key="1">
    <citation type="submission" date="2022-11" db="EMBL/GenBank/DDBJ databases">
        <authorList>
            <person name="Morgan W.R."/>
            <person name="Tartar A."/>
        </authorList>
    </citation>
    <scope>NUCLEOTIDE SEQUENCE</scope>
    <source>
        <strain evidence="14">ARSEF 373</strain>
    </source>
</reference>
<comment type="catalytic activity">
    <reaction evidence="9">
        <text>dihydroxyacetone + ATP = dihydroxyacetone phosphate + ADP + H(+)</text>
        <dbReference type="Rhea" id="RHEA:15773"/>
        <dbReference type="ChEBI" id="CHEBI:15378"/>
        <dbReference type="ChEBI" id="CHEBI:16016"/>
        <dbReference type="ChEBI" id="CHEBI:30616"/>
        <dbReference type="ChEBI" id="CHEBI:57642"/>
        <dbReference type="ChEBI" id="CHEBI:456216"/>
        <dbReference type="EC" id="2.7.1.29"/>
    </reaction>
</comment>
<dbReference type="InterPro" id="IPR012734">
    <property type="entry name" value="DhaK_ATP"/>
</dbReference>
<feature type="domain" description="DhaL" evidence="12">
    <location>
        <begin position="375"/>
        <end position="580"/>
    </location>
</feature>
<dbReference type="InterPro" id="IPR036117">
    <property type="entry name" value="DhaL_dom_sf"/>
</dbReference>
<name>A0AAV2Z7P8_9STRA</name>
<comment type="caution">
    <text evidence="14">The sequence shown here is derived from an EMBL/GenBank/DDBJ whole genome shotgun (WGS) entry which is preliminary data.</text>
</comment>
<dbReference type="EMBL" id="DAKRPA010000019">
    <property type="protein sequence ID" value="DBA03448.1"/>
    <property type="molecule type" value="Genomic_DNA"/>
</dbReference>
<keyword evidence="6" id="KW-0418">Kinase</keyword>
<evidence type="ECO:0000313" key="14">
    <source>
        <dbReference type="EMBL" id="DBA03448.1"/>
    </source>
</evidence>
<dbReference type="FunFam" id="3.40.50.10440:FF:000001">
    <property type="entry name" value="Dihydroxyacetone kinase, DhaK subunit"/>
    <property type="match status" value="1"/>
</dbReference>
<dbReference type="Gene3D" id="3.30.1180.20">
    <property type="entry name" value="Dihydroxyacetone kinase, domain 2"/>
    <property type="match status" value="1"/>
</dbReference>
<dbReference type="NCBIfam" id="TIGR02361">
    <property type="entry name" value="dak_ATP"/>
    <property type="match status" value="1"/>
</dbReference>
<accession>A0AAV2Z7P8</accession>
<dbReference type="FunFam" id="1.25.40.340:FF:000001">
    <property type="entry name" value="Dihydroxyacetone kinase 1"/>
    <property type="match status" value="1"/>
</dbReference>
<evidence type="ECO:0000256" key="3">
    <source>
        <dbReference type="ARBA" id="ARBA00008757"/>
    </source>
</evidence>
<dbReference type="FunFam" id="3.30.1180.20:FF:000001">
    <property type="entry name" value="Dihydroxyacetone kinase 1"/>
    <property type="match status" value="1"/>
</dbReference>
<sequence length="585" mass="60772">MKTKQLVHDAAIIVDDMVEGLVLASPHLVLLKDERVVLHKDFKHIRERQVTLLSGGGSGHEPAHAGYIGEGMLTGAICGGVFASPSTQQVLSAIRLAAGPKGCLVIVKNYTGDRINFGLAVEQAKAEGLKVDLVIVGEDVAVVNANAGRRGLSGTVFIHKLAGAAAAQGQDLEAIVQLVNGITQSNSVGTMGVAIKACTLPGQEEQSRELGDDEMELGLGIHGEPGVQKCELQGVPALTKLLVDQIASVDTPVGLALGNGSKAVLMVNNLGSTTNMELYVVAKYAIKALEAKGIEVERTVVGSFMTALDMAGFSLSLWKSNGDAALLKLFDAPTSAPAWSYQATTPAATKFIDAAPAPATGKAFVRPSTLTPQAAQLEKCIQAACRALIESEPELTHWDSKVGDGDCGTTFKSASEAILADMAAHYPLDQPAETLRAIAASIRHSAGGTSGVLYDIFFTAGALKLEQLGQADASAWAKSFRAGIAAVQKYGGAKEGSRTMMDALLPAQRAVDDLRATSPNDGLALLVAAATAADAGADKTRTISTKQAFGRSGYVGESFAHNIPDPGAKAAAFWLKALQGQVQTL</sequence>